<feature type="compositionally biased region" description="Basic and acidic residues" evidence="3">
    <location>
        <begin position="9"/>
        <end position="25"/>
    </location>
</feature>
<evidence type="ECO:0000256" key="1">
    <source>
        <dbReference type="ARBA" id="ARBA00022574"/>
    </source>
</evidence>
<proteinExistence type="predicted"/>
<dbReference type="OrthoDB" id="10264376at2759"/>
<keyword evidence="1" id="KW-0853">WD repeat</keyword>
<reference evidence="4 5" key="1">
    <citation type="journal article" date="2013" name="Curr. Biol.">
        <title>The Genome of the Foraminiferan Reticulomyxa filosa.</title>
        <authorList>
            <person name="Glockner G."/>
            <person name="Hulsmann N."/>
            <person name="Schleicher M."/>
            <person name="Noegel A.A."/>
            <person name="Eichinger L."/>
            <person name="Gallinger C."/>
            <person name="Pawlowski J."/>
            <person name="Sierra R."/>
            <person name="Euteneuer U."/>
            <person name="Pillet L."/>
            <person name="Moustafa A."/>
            <person name="Platzer M."/>
            <person name="Groth M."/>
            <person name="Szafranski K."/>
            <person name="Schliwa M."/>
        </authorList>
    </citation>
    <scope>NUCLEOTIDE SEQUENCE [LARGE SCALE GENOMIC DNA]</scope>
</reference>
<evidence type="ECO:0000256" key="2">
    <source>
        <dbReference type="ARBA" id="ARBA00022737"/>
    </source>
</evidence>
<evidence type="ECO:0000313" key="5">
    <source>
        <dbReference type="Proteomes" id="UP000023152"/>
    </source>
</evidence>
<dbReference type="InterPro" id="IPR036322">
    <property type="entry name" value="WD40_repeat_dom_sf"/>
</dbReference>
<feature type="region of interest" description="Disordered" evidence="3">
    <location>
        <begin position="1"/>
        <end position="43"/>
    </location>
</feature>
<dbReference type="GO" id="GO:0005634">
    <property type="term" value="C:nucleus"/>
    <property type="evidence" value="ECO:0007669"/>
    <property type="project" value="TreeGrafter"/>
</dbReference>
<protein>
    <submittedName>
        <fullName evidence="4">Uncharacterized protein</fullName>
    </submittedName>
</protein>
<gene>
    <name evidence="4" type="ORF">RFI_39574</name>
</gene>
<keyword evidence="2" id="KW-0677">Repeat</keyword>
<dbReference type="InterPro" id="IPR015943">
    <property type="entry name" value="WD40/YVTN_repeat-like_dom_sf"/>
</dbReference>
<dbReference type="EMBL" id="ASPP01048100">
    <property type="protein sequence ID" value="ETN97948.1"/>
    <property type="molecule type" value="Genomic_DNA"/>
</dbReference>
<dbReference type="Proteomes" id="UP000023152">
    <property type="component" value="Unassembled WGS sequence"/>
</dbReference>
<dbReference type="InterPro" id="IPR051858">
    <property type="entry name" value="WD_repeat_GAD-1"/>
</dbReference>
<evidence type="ECO:0000256" key="3">
    <source>
        <dbReference type="SAM" id="MobiDB-lite"/>
    </source>
</evidence>
<keyword evidence="5" id="KW-1185">Reference proteome</keyword>
<sequence>MSSFGTKPELSKEDNQNKDKDKNDNNDYGNDDKEEEGTNKEVRTKTKEWLASLLEQYKIPLSHKCKIAKGATKSISSIVIEPAKSGRMIVVSYDNNVNFYDFGGMSGEYEYFRMLTPQDGYPVNSLDYNSTGACSNGSLQLFDPRKCQQGGGGEKV</sequence>
<dbReference type="PANTHER" id="PTHR16017">
    <property type="entry name" value="GASTRULATION DEFECTIVE PROTEIN 1-RELATED"/>
    <property type="match status" value="1"/>
</dbReference>
<dbReference type="SUPFAM" id="SSF50978">
    <property type="entry name" value="WD40 repeat-like"/>
    <property type="match status" value="1"/>
</dbReference>
<accession>X6L8Y3</accession>
<dbReference type="AlphaFoldDB" id="X6L8Y3"/>
<comment type="caution">
    <text evidence="4">The sequence shown here is derived from an EMBL/GenBank/DDBJ whole genome shotgun (WGS) entry which is preliminary data.</text>
</comment>
<evidence type="ECO:0000313" key="4">
    <source>
        <dbReference type="EMBL" id="ETN97948.1"/>
    </source>
</evidence>
<dbReference type="PANTHER" id="PTHR16017:SF0">
    <property type="entry name" value="WD REPEAT-CONTAINING PROTEIN 70"/>
    <property type="match status" value="1"/>
</dbReference>
<dbReference type="GO" id="GO:0035861">
    <property type="term" value="C:site of double-strand break"/>
    <property type="evidence" value="ECO:0007669"/>
    <property type="project" value="TreeGrafter"/>
</dbReference>
<organism evidence="4 5">
    <name type="scientific">Reticulomyxa filosa</name>
    <dbReference type="NCBI Taxonomy" id="46433"/>
    <lineage>
        <taxon>Eukaryota</taxon>
        <taxon>Sar</taxon>
        <taxon>Rhizaria</taxon>
        <taxon>Retaria</taxon>
        <taxon>Foraminifera</taxon>
        <taxon>Monothalamids</taxon>
        <taxon>Reticulomyxidae</taxon>
        <taxon>Reticulomyxa</taxon>
    </lineage>
</organism>
<dbReference type="Gene3D" id="2.130.10.10">
    <property type="entry name" value="YVTN repeat-like/Quinoprotein amine dehydrogenase"/>
    <property type="match status" value="1"/>
</dbReference>
<name>X6L8Y3_RETFI</name>